<dbReference type="InterPro" id="IPR037066">
    <property type="entry name" value="Plug_dom_sf"/>
</dbReference>
<protein>
    <submittedName>
        <fullName evidence="14">TonB-dependent receptor, plug</fullName>
    </submittedName>
</protein>
<evidence type="ECO:0000256" key="2">
    <source>
        <dbReference type="ARBA" id="ARBA00022448"/>
    </source>
</evidence>
<dbReference type="HOGENOM" id="CLU_008287_18_5_7"/>
<accession>A5G487</accession>
<keyword evidence="2 10" id="KW-0813">Transport</keyword>
<evidence type="ECO:0000256" key="11">
    <source>
        <dbReference type="RuleBase" id="RU003357"/>
    </source>
</evidence>
<dbReference type="PANTHER" id="PTHR30069:SF53">
    <property type="entry name" value="COLICIN I RECEPTOR-RELATED"/>
    <property type="match status" value="1"/>
</dbReference>
<organism evidence="14 15">
    <name type="scientific">Geotalea uraniireducens (strain Rf4)</name>
    <name type="common">Geobacter uraniireducens</name>
    <dbReference type="NCBI Taxonomy" id="351605"/>
    <lineage>
        <taxon>Bacteria</taxon>
        <taxon>Pseudomonadati</taxon>
        <taxon>Thermodesulfobacteriota</taxon>
        <taxon>Desulfuromonadia</taxon>
        <taxon>Geobacterales</taxon>
        <taxon>Geobacteraceae</taxon>
        <taxon>Geotalea</taxon>
    </lineage>
</organism>
<keyword evidence="9 10" id="KW-0998">Cell outer membrane</keyword>
<dbReference type="InterPro" id="IPR012910">
    <property type="entry name" value="Plug_dom"/>
</dbReference>
<dbReference type="CDD" id="cd01347">
    <property type="entry name" value="ligand_gated_channel"/>
    <property type="match status" value="1"/>
</dbReference>
<dbReference type="InterPro" id="IPR039426">
    <property type="entry name" value="TonB-dep_rcpt-like"/>
</dbReference>
<keyword evidence="4 10" id="KW-0812">Transmembrane</keyword>
<evidence type="ECO:0000256" key="5">
    <source>
        <dbReference type="ARBA" id="ARBA00022729"/>
    </source>
</evidence>
<keyword evidence="15" id="KW-1185">Reference proteome</keyword>
<dbReference type="AlphaFoldDB" id="A5G487"/>
<keyword evidence="3 10" id="KW-1134">Transmembrane beta strand</keyword>
<dbReference type="GO" id="GO:0044718">
    <property type="term" value="P:siderophore transmembrane transport"/>
    <property type="evidence" value="ECO:0007669"/>
    <property type="project" value="TreeGrafter"/>
</dbReference>
<evidence type="ECO:0000256" key="4">
    <source>
        <dbReference type="ARBA" id="ARBA00022692"/>
    </source>
</evidence>
<evidence type="ECO:0000313" key="15">
    <source>
        <dbReference type="Proteomes" id="UP000006695"/>
    </source>
</evidence>
<evidence type="ECO:0000256" key="9">
    <source>
        <dbReference type="ARBA" id="ARBA00023237"/>
    </source>
</evidence>
<reference evidence="14 15" key="1">
    <citation type="submission" date="2007-05" db="EMBL/GenBank/DDBJ databases">
        <title>Complete sequence of Geobacter uraniireducens Rf4.</title>
        <authorList>
            <consortium name="US DOE Joint Genome Institute"/>
            <person name="Copeland A."/>
            <person name="Lucas S."/>
            <person name="Lapidus A."/>
            <person name="Barry K."/>
            <person name="Detter J.C."/>
            <person name="Glavina del Rio T."/>
            <person name="Hammon N."/>
            <person name="Israni S."/>
            <person name="Dalin E."/>
            <person name="Tice H."/>
            <person name="Pitluck S."/>
            <person name="Chertkov O."/>
            <person name="Brettin T."/>
            <person name="Bruce D."/>
            <person name="Han C."/>
            <person name="Schmutz J."/>
            <person name="Larimer F."/>
            <person name="Land M."/>
            <person name="Hauser L."/>
            <person name="Kyrpides N."/>
            <person name="Mikhailova N."/>
            <person name="Shelobolina E."/>
            <person name="Aklujkar M."/>
            <person name="Lovley D."/>
            <person name="Richardson P."/>
        </authorList>
    </citation>
    <scope>NUCLEOTIDE SEQUENCE [LARGE SCALE GENOMIC DNA]</scope>
    <source>
        <strain evidence="14 15">Rf4</strain>
    </source>
</reference>
<evidence type="ECO:0000259" key="13">
    <source>
        <dbReference type="Pfam" id="PF07715"/>
    </source>
</evidence>
<keyword evidence="7 11" id="KW-0798">TonB box</keyword>
<proteinExistence type="inferred from homology"/>
<keyword evidence="5" id="KW-0732">Signal</keyword>
<feature type="domain" description="TonB-dependent receptor-like beta-barrel" evidence="12">
    <location>
        <begin position="240"/>
        <end position="606"/>
    </location>
</feature>
<dbReference type="SUPFAM" id="SSF56935">
    <property type="entry name" value="Porins"/>
    <property type="match status" value="1"/>
</dbReference>
<evidence type="ECO:0000256" key="3">
    <source>
        <dbReference type="ARBA" id="ARBA00022452"/>
    </source>
</evidence>
<dbReference type="OrthoDB" id="5389752at2"/>
<evidence type="ECO:0000313" key="14">
    <source>
        <dbReference type="EMBL" id="ABQ26605.1"/>
    </source>
</evidence>
<dbReference type="PROSITE" id="PS52016">
    <property type="entry name" value="TONB_DEPENDENT_REC_3"/>
    <property type="match status" value="1"/>
</dbReference>
<evidence type="ECO:0000256" key="1">
    <source>
        <dbReference type="ARBA" id="ARBA00004571"/>
    </source>
</evidence>
<dbReference type="KEGG" id="gur:Gura_2426"/>
<dbReference type="Gene3D" id="2.170.130.10">
    <property type="entry name" value="TonB-dependent receptor, plug domain"/>
    <property type="match status" value="1"/>
</dbReference>
<comment type="subcellular location">
    <subcellularLocation>
        <location evidence="1 10">Cell outer membrane</location>
        <topology evidence="1 10">Multi-pass membrane protein</topology>
    </subcellularLocation>
</comment>
<dbReference type="GO" id="GO:0009279">
    <property type="term" value="C:cell outer membrane"/>
    <property type="evidence" value="ECO:0007669"/>
    <property type="project" value="UniProtKB-SubCell"/>
</dbReference>
<dbReference type="STRING" id="351605.Gura_2426"/>
<name>A5G487_GEOUR</name>
<dbReference type="EMBL" id="CP000698">
    <property type="protein sequence ID" value="ABQ26605.1"/>
    <property type="molecule type" value="Genomic_DNA"/>
</dbReference>
<evidence type="ECO:0000256" key="7">
    <source>
        <dbReference type="ARBA" id="ARBA00023077"/>
    </source>
</evidence>
<dbReference type="Gene3D" id="2.40.170.20">
    <property type="entry name" value="TonB-dependent receptor, beta-barrel domain"/>
    <property type="match status" value="1"/>
</dbReference>
<keyword evidence="14" id="KW-0675">Receptor</keyword>
<keyword evidence="6" id="KW-0406">Ion transport</keyword>
<dbReference type="Pfam" id="PF07715">
    <property type="entry name" value="Plug"/>
    <property type="match status" value="1"/>
</dbReference>
<dbReference type="GO" id="GO:0015344">
    <property type="term" value="F:siderophore uptake transmembrane transporter activity"/>
    <property type="evidence" value="ECO:0007669"/>
    <property type="project" value="TreeGrafter"/>
</dbReference>
<evidence type="ECO:0000259" key="12">
    <source>
        <dbReference type="Pfam" id="PF00593"/>
    </source>
</evidence>
<keyword evidence="8 10" id="KW-0472">Membrane</keyword>
<comment type="similarity">
    <text evidence="10 11">Belongs to the TonB-dependent receptor family.</text>
</comment>
<dbReference type="Proteomes" id="UP000006695">
    <property type="component" value="Chromosome"/>
</dbReference>
<evidence type="ECO:0000256" key="6">
    <source>
        <dbReference type="ARBA" id="ARBA00023065"/>
    </source>
</evidence>
<sequence>MSIIPEKGSLARFNITTLNVMYRNSLKRTFLFLYVLSIAFYLPTPLYAQPDEPEEELKVLQMFYKEKDLVETATRYPKPIAQVAENITVVTAAEIEAINAHTLTDILNYIPGVQVDSRGGSGSIANIFVQGSEFRHVLVMIDGVTLNNLSDNAADFGSLPVQEIEKVEIIKGPASSSWGSSLGGVINVITKSPDEMRVFGGTASASIGDRNTGDYRGEASGKSGDLGYYLSTGKLLSDGLTPSTSFDGNNVYTKLRWEPTDKTGLLFTLGYIYGTRGAGESQVYDFSIRNDFEHLFTTLALDHALSDNLDLHLSARGLKQHDDFFRSRFSTGAPVTKMSGDEATIGGSAKLVWRQGMHNLLVGADYDNRELDSTNRDLQSDTMSNGKQRLEKWALFTNDTIAIDKFSFTPGIRYDQTSTNGNFFSPSFGVTYTPAESTILRASVARGFSIPPLFATFGTGLFSLPNPGLKMEKVWSYQVGLESAPVRYLWLKTTLFRHDVTDVLAFETTGNDSIRIINNGRQRKQGGEVELKSLPLYNMSLLAGFAFVDLRDRDTGERVTGAGRITYDIGLQYDDQRSFSGNLRGHYIGWDADTAHNAFIWDLYLAKKIFTGDGRTVETFFSARNLFNSSQFYFSEFRTPGRWFEGGVRFRF</sequence>
<evidence type="ECO:0000256" key="8">
    <source>
        <dbReference type="ARBA" id="ARBA00023136"/>
    </source>
</evidence>
<gene>
    <name evidence="14" type="ordered locus">Gura_2426</name>
</gene>
<dbReference type="Pfam" id="PF00593">
    <property type="entry name" value="TonB_dep_Rec_b-barrel"/>
    <property type="match status" value="1"/>
</dbReference>
<dbReference type="InterPro" id="IPR000531">
    <property type="entry name" value="Beta-barrel_TonB"/>
</dbReference>
<feature type="domain" description="TonB-dependent receptor plug" evidence="13">
    <location>
        <begin position="81"/>
        <end position="185"/>
    </location>
</feature>
<dbReference type="InterPro" id="IPR036942">
    <property type="entry name" value="Beta-barrel_TonB_sf"/>
</dbReference>
<dbReference type="PANTHER" id="PTHR30069">
    <property type="entry name" value="TONB-DEPENDENT OUTER MEMBRANE RECEPTOR"/>
    <property type="match status" value="1"/>
</dbReference>
<evidence type="ECO:0000256" key="10">
    <source>
        <dbReference type="PROSITE-ProRule" id="PRU01360"/>
    </source>
</evidence>